<protein>
    <submittedName>
        <fullName evidence="2">Uncharacterized protein</fullName>
    </submittedName>
</protein>
<feature type="compositionally biased region" description="Polar residues" evidence="1">
    <location>
        <begin position="33"/>
        <end position="45"/>
    </location>
</feature>
<dbReference type="Proteomes" id="UP001498398">
    <property type="component" value="Unassembled WGS sequence"/>
</dbReference>
<evidence type="ECO:0000313" key="3">
    <source>
        <dbReference type="Proteomes" id="UP001498398"/>
    </source>
</evidence>
<accession>A0ABR1INX2</accession>
<evidence type="ECO:0000256" key="1">
    <source>
        <dbReference type="SAM" id="MobiDB-lite"/>
    </source>
</evidence>
<dbReference type="EMBL" id="JBANRG010000093">
    <property type="protein sequence ID" value="KAK7436525.1"/>
    <property type="molecule type" value="Genomic_DNA"/>
</dbReference>
<reference evidence="2 3" key="1">
    <citation type="submission" date="2024-01" db="EMBL/GenBank/DDBJ databases">
        <title>A draft genome for the cacao thread blight pathogen Marasmiellus scandens.</title>
        <authorList>
            <person name="Baruah I.K."/>
            <person name="Leung J."/>
            <person name="Bukari Y."/>
            <person name="Amoako-Attah I."/>
            <person name="Meinhardt L.W."/>
            <person name="Bailey B.A."/>
            <person name="Cohen S.P."/>
        </authorList>
    </citation>
    <scope>NUCLEOTIDE SEQUENCE [LARGE SCALE GENOMIC DNA]</scope>
    <source>
        <strain evidence="2 3">GH-19</strain>
    </source>
</reference>
<feature type="compositionally biased region" description="Polar residues" evidence="1">
    <location>
        <begin position="15"/>
        <end position="26"/>
    </location>
</feature>
<evidence type="ECO:0000313" key="2">
    <source>
        <dbReference type="EMBL" id="KAK7436525.1"/>
    </source>
</evidence>
<organism evidence="2 3">
    <name type="scientific">Marasmiellus scandens</name>
    <dbReference type="NCBI Taxonomy" id="2682957"/>
    <lineage>
        <taxon>Eukaryota</taxon>
        <taxon>Fungi</taxon>
        <taxon>Dikarya</taxon>
        <taxon>Basidiomycota</taxon>
        <taxon>Agaricomycotina</taxon>
        <taxon>Agaricomycetes</taxon>
        <taxon>Agaricomycetidae</taxon>
        <taxon>Agaricales</taxon>
        <taxon>Marasmiineae</taxon>
        <taxon>Omphalotaceae</taxon>
        <taxon>Marasmiellus</taxon>
    </lineage>
</organism>
<feature type="region of interest" description="Disordered" evidence="1">
    <location>
        <begin position="1"/>
        <end position="49"/>
    </location>
</feature>
<comment type="caution">
    <text evidence="2">The sequence shown here is derived from an EMBL/GenBank/DDBJ whole genome shotgun (WGS) entry which is preliminary data.</text>
</comment>
<name>A0ABR1INX2_9AGAR</name>
<keyword evidence="3" id="KW-1185">Reference proteome</keyword>
<gene>
    <name evidence="2" type="ORF">VKT23_019079</name>
</gene>
<proteinExistence type="predicted"/>
<sequence>MSSSSLPTTLVAGQPDSSTQAIGNSTRKFKPSLSLQISETDSQPRISVDLGSPFCGSDLVNTFPVRSPFSQQRQSFIARPPGLYSAFYDSDSDSSEPEKQELEHEQYIFIPSTSPFYSPPSPPSTVFSSDCMSMACQALSERESFNVARIFHEELDRIVPRMDEKALDFDIDCLNGVDEELLFAPMDVFRDVFYNDTLRCSLSPLTFSIVPSIGVSSFDLDQKQLPAIPDDIEADDEDLGDFYDVDQSDDDCSYNSEDSYNWSAWSEADSVSYISLSERSSSPPPPCRAIDASPPLDRRLVAPFERDSLRFSVVPQNRFFCGMFSSC</sequence>